<feature type="region of interest" description="Disordered" evidence="9">
    <location>
        <begin position="418"/>
        <end position="447"/>
    </location>
</feature>
<evidence type="ECO:0000313" key="13">
    <source>
        <dbReference type="Proteomes" id="UP000315471"/>
    </source>
</evidence>
<dbReference type="RefSeq" id="WP_146598650.1">
    <property type="nucleotide sequence ID" value="NZ_SJPY01000001.1"/>
</dbReference>
<evidence type="ECO:0000256" key="2">
    <source>
        <dbReference type="ARBA" id="ARBA00008034"/>
    </source>
</evidence>
<dbReference type="GO" id="GO:0046983">
    <property type="term" value="F:protein dimerization activity"/>
    <property type="evidence" value="ECO:0007669"/>
    <property type="project" value="InterPro"/>
</dbReference>
<feature type="transmembrane region" description="Helical" evidence="10">
    <location>
        <begin position="12"/>
        <end position="30"/>
    </location>
</feature>
<feature type="transmembrane region" description="Helical" evidence="10">
    <location>
        <begin position="177"/>
        <end position="201"/>
    </location>
</feature>
<comment type="subcellular location">
    <subcellularLocation>
        <location evidence="1 8">Cell membrane</location>
        <topology evidence="1 8">Multi-pass membrane protein</topology>
    </subcellularLocation>
</comment>
<evidence type="ECO:0000256" key="10">
    <source>
        <dbReference type="SAM" id="Phobius"/>
    </source>
</evidence>
<feature type="compositionally biased region" description="Basic and acidic residues" evidence="9">
    <location>
        <begin position="433"/>
        <end position="447"/>
    </location>
</feature>
<accession>A0A5C6EDI8</accession>
<dbReference type="InterPro" id="IPR001626">
    <property type="entry name" value="ABC_TroCD"/>
</dbReference>
<keyword evidence="7 10" id="KW-0472">Membrane</keyword>
<keyword evidence="5 8" id="KW-0812">Transmembrane</keyword>
<feature type="transmembrane region" description="Helical" evidence="10">
    <location>
        <begin position="94"/>
        <end position="113"/>
    </location>
</feature>
<protein>
    <submittedName>
        <fullName evidence="12">Manganese transport system membrane protein MntB</fullName>
    </submittedName>
</protein>
<feature type="transmembrane region" description="Helical" evidence="10">
    <location>
        <begin position="37"/>
        <end position="56"/>
    </location>
</feature>
<dbReference type="GO" id="GO:0003700">
    <property type="term" value="F:DNA-binding transcription factor activity"/>
    <property type="evidence" value="ECO:0007669"/>
    <property type="project" value="InterPro"/>
</dbReference>
<evidence type="ECO:0000256" key="6">
    <source>
        <dbReference type="ARBA" id="ARBA00022989"/>
    </source>
</evidence>
<dbReference type="SMART" id="SM00529">
    <property type="entry name" value="HTH_DTXR"/>
    <property type="match status" value="1"/>
</dbReference>
<evidence type="ECO:0000256" key="3">
    <source>
        <dbReference type="ARBA" id="ARBA00022448"/>
    </source>
</evidence>
<dbReference type="AlphaFoldDB" id="A0A5C6EDI8"/>
<dbReference type="InterPro" id="IPR036421">
    <property type="entry name" value="Fe_dep_repressor_sf"/>
</dbReference>
<evidence type="ECO:0000256" key="9">
    <source>
        <dbReference type="SAM" id="MobiDB-lite"/>
    </source>
</evidence>
<feature type="transmembrane region" description="Helical" evidence="10">
    <location>
        <begin position="146"/>
        <end position="165"/>
    </location>
</feature>
<dbReference type="InterPro" id="IPR001367">
    <property type="entry name" value="Fe_dep_repressor"/>
</dbReference>
<evidence type="ECO:0000256" key="7">
    <source>
        <dbReference type="ARBA" id="ARBA00023136"/>
    </source>
</evidence>
<name>A0A5C6EDI8_9BACT</name>
<feature type="transmembrane region" description="Helical" evidence="10">
    <location>
        <begin position="207"/>
        <end position="226"/>
    </location>
</feature>
<dbReference type="EMBL" id="SJPY01000001">
    <property type="protein sequence ID" value="TWU46057.1"/>
    <property type="molecule type" value="Genomic_DNA"/>
</dbReference>
<dbReference type="PANTHER" id="PTHR30477">
    <property type="entry name" value="ABC-TRANSPORTER METAL-BINDING PROTEIN"/>
    <property type="match status" value="1"/>
</dbReference>
<dbReference type="Gene3D" id="1.10.10.10">
    <property type="entry name" value="Winged helix-like DNA-binding domain superfamily/Winged helix DNA-binding domain"/>
    <property type="match status" value="1"/>
</dbReference>
<comment type="caution">
    <text evidence="12">The sequence shown here is derived from an EMBL/GenBank/DDBJ whole genome shotgun (WGS) entry which is preliminary data.</text>
</comment>
<dbReference type="InterPro" id="IPR037294">
    <property type="entry name" value="ABC_BtuC-like"/>
</dbReference>
<keyword evidence="4" id="KW-1003">Cell membrane</keyword>
<dbReference type="GO" id="GO:0043190">
    <property type="term" value="C:ATP-binding cassette (ABC) transporter complex"/>
    <property type="evidence" value="ECO:0007669"/>
    <property type="project" value="InterPro"/>
</dbReference>
<comment type="similarity">
    <text evidence="2 8">Belongs to the ABC-3 integral membrane protein family.</text>
</comment>
<dbReference type="CDD" id="cd06550">
    <property type="entry name" value="TM_ABC_iron-siderophores_like"/>
    <property type="match status" value="1"/>
</dbReference>
<keyword evidence="6 10" id="KW-1133">Transmembrane helix</keyword>
<dbReference type="Pfam" id="PF02742">
    <property type="entry name" value="Fe_dep_repr_C"/>
    <property type="match status" value="1"/>
</dbReference>
<feature type="domain" description="Iron dependent repressor metal binding and dimerisation" evidence="11">
    <location>
        <begin position="373"/>
        <end position="439"/>
    </location>
</feature>
<dbReference type="GO" id="GO:0055085">
    <property type="term" value="P:transmembrane transport"/>
    <property type="evidence" value="ECO:0007669"/>
    <property type="project" value="InterPro"/>
</dbReference>
<evidence type="ECO:0000313" key="12">
    <source>
        <dbReference type="EMBL" id="TWU46057.1"/>
    </source>
</evidence>
<evidence type="ECO:0000256" key="5">
    <source>
        <dbReference type="ARBA" id="ARBA00022692"/>
    </source>
</evidence>
<dbReference type="Gene3D" id="1.10.3470.10">
    <property type="entry name" value="ABC transporter involved in vitamin B12 uptake, BtuC"/>
    <property type="match status" value="1"/>
</dbReference>
<evidence type="ECO:0000256" key="1">
    <source>
        <dbReference type="ARBA" id="ARBA00004651"/>
    </source>
</evidence>
<reference evidence="12 13" key="1">
    <citation type="submission" date="2019-02" db="EMBL/GenBank/DDBJ databases">
        <title>Deep-cultivation of Planctomycetes and their phenomic and genomic characterization uncovers novel biology.</title>
        <authorList>
            <person name="Wiegand S."/>
            <person name="Jogler M."/>
            <person name="Boedeker C."/>
            <person name="Pinto D."/>
            <person name="Vollmers J."/>
            <person name="Rivas-Marin E."/>
            <person name="Kohn T."/>
            <person name="Peeters S.H."/>
            <person name="Heuer A."/>
            <person name="Rast P."/>
            <person name="Oberbeckmann S."/>
            <person name="Bunk B."/>
            <person name="Jeske O."/>
            <person name="Meyerdierks A."/>
            <person name="Storesund J.E."/>
            <person name="Kallscheuer N."/>
            <person name="Luecker S."/>
            <person name="Lage O.M."/>
            <person name="Pohl T."/>
            <person name="Merkel B.J."/>
            <person name="Hornburger P."/>
            <person name="Mueller R.-W."/>
            <person name="Bruemmer F."/>
            <person name="Labrenz M."/>
            <person name="Spormann A.M."/>
            <person name="Op Den Camp H."/>
            <person name="Overmann J."/>
            <person name="Amann R."/>
            <person name="Jetten M.S.M."/>
            <person name="Mascher T."/>
            <person name="Medema M.H."/>
            <person name="Devos D.P."/>
            <person name="Kaster A.-K."/>
            <person name="Ovreas L."/>
            <person name="Rohde M."/>
            <person name="Galperin M.Y."/>
            <person name="Jogler C."/>
        </authorList>
    </citation>
    <scope>NUCLEOTIDE SEQUENCE [LARGE SCALE GENOMIC DNA]</scope>
    <source>
        <strain evidence="12 13">Q31b</strain>
    </source>
</reference>
<evidence type="ECO:0000256" key="4">
    <source>
        <dbReference type="ARBA" id="ARBA00022475"/>
    </source>
</evidence>
<dbReference type="PANTHER" id="PTHR30477:SF8">
    <property type="entry name" value="METAL TRANSPORT SYSTEM MEMBRANE PROTEIN CT_070-RELATED"/>
    <property type="match status" value="1"/>
</dbReference>
<dbReference type="Proteomes" id="UP000315471">
    <property type="component" value="Unassembled WGS sequence"/>
</dbReference>
<dbReference type="Pfam" id="PF00950">
    <property type="entry name" value="ABC-3"/>
    <property type="match status" value="1"/>
</dbReference>
<evidence type="ECO:0000259" key="11">
    <source>
        <dbReference type="Pfam" id="PF02742"/>
    </source>
</evidence>
<dbReference type="SUPFAM" id="SSF47979">
    <property type="entry name" value="Iron-dependent repressor protein, dimerization domain"/>
    <property type="match status" value="1"/>
</dbReference>
<gene>
    <name evidence="12" type="primary">mntB_1</name>
    <name evidence="12" type="ORF">Q31b_12350</name>
</gene>
<dbReference type="GO" id="GO:0010043">
    <property type="term" value="P:response to zinc ion"/>
    <property type="evidence" value="ECO:0007669"/>
    <property type="project" value="TreeGrafter"/>
</dbReference>
<organism evidence="12 13">
    <name type="scientific">Novipirellula aureliae</name>
    <dbReference type="NCBI Taxonomy" id="2527966"/>
    <lineage>
        <taxon>Bacteria</taxon>
        <taxon>Pseudomonadati</taxon>
        <taxon>Planctomycetota</taxon>
        <taxon>Planctomycetia</taxon>
        <taxon>Pirellulales</taxon>
        <taxon>Pirellulaceae</taxon>
        <taxon>Novipirellula</taxon>
    </lineage>
</organism>
<evidence type="ECO:0000256" key="8">
    <source>
        <dbReference type="RuleBase" id="RU003943"/>
    </source>
</evidence>
<feature type="transmembrane region" description="Helical" evidence="10">
    <location>
        <begin position="233"/>
        <end position="254"/>
    </location>
</feature>
<dbReference type="InterPro" id="IPR036388">
    <property type="entry name" value="WH-like_DNA-bd_sf"/>
</dbReference>
<dbReference type="GO" id="GO:0046914">
    <property type="term" value="F:transition metal ion binding"/>
    <property type="evidence" value="ECO:0007669"/>
    <property type="project" value="InterPro"/>
</dbReference>
<feature type="transmembrane region" description="Helical" evidence="10">
    <location>
        <begin position="62"/>
        <end position="82"/>
    </location>
</feature>
<sequence length="447" mass="49099">MTWNWQLDGWIVTAGVLCAVASALLGNFLVLRRLSMLGDAVSHAVLPGLAAAFFISNSRSSLPMFLGAVIVGILTALFTEWIRGVGKVDEGASMGVVFTSLFAFGLIMIVQAADQVDLDAGCVLYGAIELTPLDRLSLFGFDFPRAVWVLGAVAIINLFFVLLFFKELKLTSFDRSLATSMGFSAWAMHYALMVLVAVTAVASFESVGNILVVAMFIVPPATAYLLTDRLGVMIFLSALVAAVGAISGHVAAVITPTWFGYQSTTTAGMMAVMVGLFFTVALLFAPQQGLVVRWVRNRALSLRILCDDIVATMYRQHERVSSDSSNGNARTISRAYLADELFSSRLQLWTALRSLSRRGELRQQDDQYQLTLLGKQHAQELVRSHRLWEQYLVSEASLDAAKIHDKAERLEHFTDRSLRDNLSDATDTPSFDPHGREIPPEHNERPS</sequence>
<dbReference type="InterPro" id="IPR022689">
    <property type="entry name" value="Iron_dep_repressor"/>
</dbReference>
<dbReference type="SUPFAM" id="SSF81345">
    <property type="entry name" value="ABC transporter involved in vitamin B12 uptake, BtuC"/>
    <property type="match status" value="1"/>
</dbReference>
<keyword evidence="3 8" id="KW-0813">Transport</keyword>
<keyword evidence="13" id="KW-1185">Reference proteome</keyword>
<proteinExistence type="inferred from homology"/>
<dbReference type="OrthoDB" id="9788905at2"/>
<feature type="transmembrane region" description="Helical" evidence="10">
    <location>
        <begin position="266"/>
        <end position="285"/>
    </location>
</feature>